<name>A0A409VME5_9AGAR</name>
<keyword evidence="2" id="KW-1185">Reference proteome</keyword>
<dbReference type="AlphaFoldDB" id="A0A409VME5"/>
<gene>
    <name evidence="1" type="ORF">CVT26_007238</name>
</gene>
<proteinExistence type="predicted"/>
<evidence type="ECO:0008006" key="3">
    <source>
        <dbReference type="Google" id="ProtNLM"/>
    </source>
</evidence>
<evidence type="ECO:0000313" key="1">
    <source>
        <dbReference type="EMBL" id="PPQ67444.1"/>
    </source>
</evidence>
<dbReference type="STRING" id="231916.A0A409VME5"/>
<accession>A0A409VME5</accession>
<organism evidence="1 2">
    <name type="scientific">Gymnopilus dilepis</name>
    <dbReference type="NCBI Taxonomy" id="231916"/>
    <lineage>
        <taxon>Eukaryota</taxon>
        <taxon>Fungi</taxon>
        <taxon>Dikarya</taxon>
        <taxon>Basidiomycota</taxon>
        <taxon>Agaricomycotina</taxon>
        <taxon>Agaricomycetes</taxon>
        <taxon>Agaricomycetidae</taxon>
        <taxon>Agaricales</taxon>
        <taxon>Agaricineae</taxon>
        <taxon>Hymenogastraceae</taxon>
        <taxon>Gymnopilus</taxon>
    </lineage>
</organism>
<dbReference type="EMBL" id="NHYE01005612">
    <property type="protein sequence ID" value="PPQ67444.1"/>
    <property type="molecule type" value="Genomic_DNA"/>
</dbReference>
<dbReference type="Proteomes" id="UP000284706">
    <property type="component" value="Unassembled WGS sequence"/>
</dbReference>
<reference evidence="1 2" key="1">
    <citation type="journal article" date="2018" name="Evol. Lett.">
        <title>Horizontal gene cluster transfer increased hallucinogenic mushroom diversity.</title>
        <authorList>
            <person name="Reynolds H.T."/>
            <person name="Vijayakumar V."/>
            <person name="Gluck-Thaler E."/>
            <person name="Korotkin H.B."/>
            <person name="Matheny P.B."/>
            <person name="Slot J.C."/>
        </authorList>
    </citation>
    <scope>NUCLEOTIDE SEQUENCE [LARGE SCALE GENOMIC DNA]</scope>
    <source>
        <strain evidence="1 2">SRW20</strain>
    </source>
</reference>
<dbReference type="InParanoid" id="A0A409VME5"/>
<dbReference type="OrthoDB" id="2958239at2759"/>
<sequence>MLNPPLSLLSFDLLEYVVEFVAPSKRDLRNLSLADRAFTQLCQNHIFGTLGLGYCSDTKKQFKKELGRIKRILAKKPSIYRRIRIIQLSISHRFNAWLLKDKTLTKIFLRLSKCRIRPSILHLEFPLAMEDPILVVDRLRQTFFLETLTTLHLTACQEMPLAIFLTCHRLKEVVLEDVTALDDGYDDFPARQCSDYTSPALEKFQYRASHTLVEQMIAPPPIFPVPVVLWSSLRVLELSPFERHEMACLQAIVSAASDTLEELYLTQPRTVTRGYYQLWPLREYLDLSGTIYLRAFALAAIIEPETKTPDILHDISLVLGTIAGLNLMKSLSFTLTVFEREPVQDILDQDWDALCQEVVRISSGKPLDFDLNMDFGVYPGLNETTLIQQSILSLRIAEEMDVLRSTPNILFHMADPT</sequence>
<comment type="caution">
    <text evidence="1">The sequence shown here is derived from an EMBL/GenBank/DDBJ whole genome shotgun (WGS) entry which is preliminary data.</text>
</comment>
<evidence type="ECO:0000313" key="2">
    <source>
        <dbReference type="Proteomes" id="UP000284706"/>
    </source>
</evidence>
<feature type="non-terminal residue" evidence="1">
    <location>
        <position position="417"/>
    </location>
</feature>
<protein>
    <recommendedName>
        <fullName evidence="3">F-box domain-containing protein</fullName>
    </recommendedName>
</protein>